<gene>
    <name evidence="3" type="ORF">CLF_113563</name>
</gene>
<dbReference type="Pfam" id="PF21056">
    <property type="entry name" value="ZSWIM1-3_RNaseH-like"/>
    <property type="match status" value="1"/>
</dbReference>
<feature type="region of interest" description="Disordered" evidence="1">
    <location>
        <begin position="504"/>
        <end position="524"/>
    </location>
</feature>
<dbReference type="InterPro" id="IPR052579">
    <property type="entry name" value="Zinc_finger_SWIM"/>
</dbReference>
<evidence type="ECO:0000313" key="3">
    <source>
        <dbReference type="EMBL" id="GAA54286.1"/>
    </source>
</evidence>
<name>G7YMV5_CLOSI</name>
<dbReference type="AlphaFoldDB" id="G7YMV5"/>
<dbReference type="EMBL" id="DF143879">
    <property type="protein sequence ID" value="GAA54286.1"/>
    <property type="molecule type" value="Genomic_DNA"/>
</dbReference>
<feature type="domain" description="ZSWIM1/3 RNaseH-like" evidence="2">
    <location>
        <begin position="172"/>
        <end position="238"/>
    </location>
</feature>
<evidence type="ECO:0000259" key="2">
    <source>
        <dbReference type="Pfam" id="PF21056"/>
    </source>
</evidence>
<dbReference type="Proteomes" id="UP000008909">
    <property type="component" value="Unassembled WGS sequence"/>
</dbReference>
<organism evidence="3 4">
    <name type="scientific">Clonorchis sinensis</name>
    <name type="common">Chinese liver fluke</name>
    <dbReference type="NCBI Taxonomy" id="79923"/>
    <lineage>
        <taxon>Eukaryota</taxon>
        <taxon>Metazoa</taxon>
        <taxon>Spiralia</taxon>
        <taxon>Lophotrochozoa</taxon>
        <taxon>Platyhelminthes</taxon>
        <taxon>Trematoda</taxon>
        <taxon>Digenea</taxon>
        <taxon>Opisthorchiida</taxon>
        <taxon>Opisthorchiata</taxon>
        <taxon>Opisthorchiidae</taxon>
        <taxon>Clonorchis</taxon>
    </lineage>
</organism>
<dbReference type="PANTHER" id="PTHR31569">
    <property type="entry name" value="SWIM-TYPE DOMAIN-CONTAINING PROTEIN"/>
    <property type="match status" value="1"/>
</dbReference>
<accession>G7YMV5</accession>
<keyword evidence="4" id="KW-1185">Reference proteome</keyword>
<dbReference type="PANTHER" id="PTHR31569:SF4">
    <property type="entry name" value="SWIM-TYPE DOMAIN-CONTAINING PROTEIN"/>
    <property type="match status" value="1"/>
</dbReference>
<protein>
    <recommendedName>
        <fullName evidence="2">ZSWIM1/3 RNaseH-like domain-containing protein</fullName>
    </recommendedName>
</protein>
<reference evidence="3" key="1">
    <citation type="journal article" date="2011" name="Genome Biol.">
        <title>The draft genome of the carcinogenic human liver fluke Clonorchis sinensis.</title>
        <authorList>
            <person name="Wang X."/>
            <person name="Chen W."/>
            <person name="Huang Y."/>
            <person name="Sun J."/>
            <person name="Men J."/>
            <person name="Liu H."/>
            <person name="Luo F."/>
            <person name="Guo L."/>
            <person name="Lv X."/>
            <person name="Deng C."/>
            <person name="Zhou C."/>
            <person name="Fan Y."/>
            <person name="Li X."/>
            <person name="Huang L."/>
            <person name="Hu Y."/>
            <person name="Liang C."/>
            <person name="Hu X."/>
            <person name="Xu J."/>
            <person name="Yu X."/>
        </authorList>
    </citation>
    <scope>NUCLEOTIDE SEQUENCE [LARGE SCALE GENOMIC DNA]</scope>
    <source>
        <strain evidence="3">Henan</strain>
    </source>
</reference>
<evidence type="ECO:0000313" key="4">
    <source>
        <dbReference type="Proteomes" id="UP000008909"/>
    </source>
</evidence>
<dbReference type="InterPro" id="IPR048324">
    <property type="entry name" value="ZSWIM1-3_RNaseH-like"/>
</dbReference>
<evidence type="ECO:0000256" key="1">
    <source>
        <dbReference type="SAM" id="MobiDB-lite"/>
    </source>
</evidence>
<reference key="2">
    <citation type="submission" date="2011-10" db="EMBL/GenBank/DDBJ databases">
        <title>The genome and transcriptome sequence of Clonorchis sinensis provide insights into the carcinogenic liver fluke.</title>
        <authorList>
            <person name="Wang X."/>
            <person name="Huang Y."/>
            <person name="Chen W."/>
            <person name="Liu H."/>
            <person name="Guo L."/>
            <person name="Chen Y."/>
            <person name="Luo F."/>
            <person name="Zhou W."/>
            <person name="Sun J."/>
            <person name="Mao Q."/>
            <person name="Liang P."/>
            <person name="Zhou C."/>
            <person name="Tian Y."/>
            <person name="Men J."/>
            <person name="Lv X."/>
            <person name="Huang L."/>
            <person name="Zhou J."/>
            <person name="Hu Y."/>
            <person name="Li R."/>
            <person name="Zhang F."/>
            <person name="Lei H."/>
            <person name="Li X."/>
            <person name="Hu X."/>
            <person name="Liang C."/>
            <person name="Xu J."/>
            <person name="Wu Z."/>
            <person name="Yu X."/>
        </authorList>
    </citation>
    <scope>NUCLEOTIDE SEQUENCE</scope>
    <source>
        <strain>Henan</strain>
    </source>
</reference>
<feature type="compositionally biased region" description="Basic and acidic residues" evidence="1">
    <location>
        <begin position="504"/>
        <end position="516"/>
    </location>
</feature>
<sequence length="543" mass="62901">MSFPLHHEKSAQKAFVVLRIIRCTFSRITLMDLQILYGAYVRMHLEYANQNVHPGRREDVTLIERIEQAATKMVAGPKSAGCETRLAAFHLSPLEYRRHRGDLILTYALFEHAFEDALTQYMKENYVVFVRSSSTRGTNAVLRYEWVYYKCSRRPPRPTKSRRIRRSYTQYSACRYKLYTFLITYGMGTGRPVMYALVESEQFAPIRRVFGLLKEMMGEQYPVRTFVMDNLAAQMRAASVVFACDVMLCYFHIRKAIRKHTTPYSRFLLIVLHTHRFRQDLQLLRRTDPRFVSYLTARWLYITRKWAIHAHSGMVHFGSVINNRLENANGRLKDWVHHDTLEHAIQKVSRHAEWLMREFEMHTSYHCDRRQIIEGDGYDLNVVCRMTTYACSLVLRYLGPRPPRMPYGSVGTNKLLPVTAGVQRIAYHITPTVMMVKLARCAVVLFRLVLQAGPSEKRKGVLATRSAKRASCDVDLDLSAESQHSVSRKSVCVRVFGSKEELLNSREQKPLNDKNKPNAGSLGENLDPVISPWIREPVTLVDQ</sequence>
<proteinExistence type="predicted"/>